<keyword evidence="1" id="KW-0812">Transmembrane</keyword>
<name>A0A1G1XNT0_9BACT</name>
<dbReference type="PANTHER" id="PTHR22916">
    <property type="entry name" value="GLYCOSYLTRANSFERASE"/>
    <property type="match status" value="1"/>
</dbReference>
<protein>
    <recommendedName>
        <fullName evidence="2">Glycosyltransferase 2-like domain-containing protein</fullName>
    </recommendedName>
</protein>
<evidence type="ECO:0000313" key="4">
    <source>
        <dbReference type="Proteomes" id="UP000176498"/>
    </source>
</evidence>
<dbReference type="PANTHER" id="PTHR22916:SF71">
    <property type="entry name" value="GLYCOSYL TRANSFERASE"/>
    <property type="match status" value="1"/>
</dbReference>
<feature type="transmembrane region" description="Helical" evidence="1">
    <location>
        <begin position="284"/>
        <end position="303"/>
    </location>
</feature>
<dbReference type="InterPro" id="IPR029044">
    <property type="entry name" value="Nucleotide-diphossugar_trans"/>
</dbReference>
<reference evidence="3 4" key="1">
    <citation type="journal article" date="2016" name="Nat. Commun.">
        <title>Thousands of microbial genomes shed light on interconnected biogeochemical processes in an aquifer system.</title>
        <authorList>
            <person name="Anantharaman K."/>
            <person name="Brown C.T."/>
            <person name="Hug L.A."/>
            <person name="Sharon I."/>
            <person name="Castelle C.J."/>
            <person name="Probst A.J."/>
            <person name="Thomas B.C."/>
            <person name="Singh A."/>
            <person name="Wilkins M.J."/>
            <person name="Karaoz U."/>
            <person name="Brodie E.L."/>
            <person name="Williams K.H."/>
            <person name="Hubbard S.S."/>
            <person name="Banfield J.F."/>
        </authorList>
    </citation>
    <scope>NUCLEOTIDE SEQUENCE [LARGE SCALE GENOMIC DNA]</scope>
</reference>
<keyword evidence="1" id="KW-0472">Membrane</keyword>
<keyword evidence="1" id="KW-1133">Transmembrane helix</keyword>
<accession>A0A1G1XNT0</accession>
<sequence length="345" mass="40356">MENYLPTISVCMATLNAEIPLKECLERLFKQNYPMEKIELIVGDGNSADKTREIIKNYDGQIHDNPLKTGESGKAVAANFAKNDLILILDSDNYLPDRNWLSKMVEPFEDAQIKLAEPILYTWRKEGGYIERYCALIGANDPLCLFLGNYDRWNFLTQKWTEVKHEEADIGNYLKIKLTANGLPTVGANGTIFRRKFLQNLNISDYLFDIDIIAHEIKQNGFIYIAKVKTGIIHTFCENDFQKFIRKQKRRIKDYIFHKKNKSRAFDWEQYEFKGVNSKGLLKFIIYTILIVPLVCQALKGFYRKKDWAWFFHIPACWATLIIYSWGKLVGIFNQAEFNRNNWKQ</sequence>
<evidence type="ECO:0000313" key="3">
    <source>
        <dbReference type="EMBL" id="OGY41708.1"/>
    </source>
</evidence>
<comment type="caution">
    <text evidence="3">The sequence shown here is derived from an EMBL/GenBank/DDBJ whole genome shotgun (WGS) entry which is preliminary data.</text>
</comment>
<proteinExistence type="predicted"/>
<evidence type="ECO:0000256" key="1">
    <source>
        <dbReference type="SAM" id="Phobius"/>
    </source>
</evidence>
<dbReference type="EMBL" id="MHHZ01000014">
    <property type="protein sequence ID" value="OGY41708.1"/>
    <property type="molecule type" value="Genomic_DNA"/>
</dbReference>
<gene>
    <name evidence="3" type="ORF">A2Y82_02380</name>
</gene>
<feature type="domain" description="Glycosyltransferase 2-like" evidence="2">
    <location>
        <begin position="9"/>
        <end position="112"/>
    </location>
</feature>
<evidence type="ECO:0000259" key="2">
    <source>
        <dbReference type="Pfam" id="PF00535"/>
    </source>
</evidence>
<dbReference type="Pfam" id="PF00535">
    <property type="entry name" value="Glycos_transf_2"/>
    <property type="match status" value="1"/>
</dbReference>
<dbReference type="Gene3D" id="3.90.550.10">
    <property type="entry name" value="Spore Coat Polysaccharide Biosynthesis Protein SpsA, Chain A"/>
    <property type="match status" value="1"/>
</dbReference>
<organism evidence="3 4">
    <name type="scientific">Candidatus Buchananbacteria bacterium RBG_13_36_9</name>
    <dbReference type="NCBI Taxonomy" id="1797530"/>
    <lineage>
        <taxon>Bacteria</taxon>
        <taxon>Candidatus Buchananiibacteriota</taxon>
    </lineage>
</organism>
<dbReference type="SUPFAM" id="SSF53448">
    <property type="entry name" value="Nucleotide-diphospho-sugar transferases"/>
    <property type="match status" value="1"/>
</dbReference>
<feature type="transmembrane region" description="Helical" evidence="1">
    <location>
        <begin position="309"/>
        <end position="327"/>
    </location>
</feature>
<dbReference type="Proteomes" id="UP000176498">
    <property type="component" value="Unassembled WGS sequence"/>
</dbReference>
<dbReference type="InterPro" id="IPR001173">
    <property type="entry name" value="Glyco_trans_2-like"/>
</dbReference>
<dbReference type="AlphaFoldDB" id="A0A1G1XNT0"/>